<accession>A0A7Y9EMX0</accession>
<dbReference type="Proteomes" id="UP000529783">
    <property type="component" value="Unassembled WGS sequence"/>
</dbReference>
<evidence type="ECO:0000313" key="2">
    <source>
        <dbReference type="EMBL" id="NYD50728.1"/>
    </source>
</evidence>
<comment type="caution">
    <text evidence="2">The sequence shown here is derived from an EMBL/GenBank/DDBJ whole genome shotgun (WGS) entry which is preliminary data.</text>
</comment>
<protein>
    <submittedName>
        <fullName evidence="2">Uncharacterized protein</fullName>
    </submittedName>
</protein>
<name>A0A7Y9EMX0_9ACTN</name>
<keyword evidence="1" id="KW-0472">Membrane</keyword>
<keyword evidence="3" id="KW-1185">Reference proteome</keyword>
<reference evidence="2 3" key="1">
    <citation type="submission" date="2020-07" db="EMBL/GenBank/DDBJ databases">
        <title>Sequencing the genomes of 1000 actinobacteria strains.</title>
        <authorList>
            <person name="Klenk H.-P."/>
        </authorList>
    </citation>
    <scope>NUCLEOTIDE SEQUENCE [LARGE SCALE GENOMIC DNA]</scope>
    <source>
        <strain evidence="2 3">DSM 40398</strain>
    </source>
</reference>
<keyword evidence="1" id="KW-0812">Transmembrane</keyword>
<dbReference type="EMBL" id="JACCBA010000001">
    <property type="protein sequence ID" value="NYD50728.1"/>
    <property type="molecule type" value="Genomic_DNA"/>
</dbReference>
<evidence type="ECO:0000256" key="1">
    <source>
        <dbReference type="SAM" id="Phobius"/>
    </source>
</evidence>
<evidence type="ECO:0000313" key="3">
    <source>
        <dbReference type="Proteomes" id="UP000529783"/>
    </source>
</evidence>
<keyword evidence="1" id="KW-1133">Transmembrane helix</keyword>
<dbReference type="RefSeq" id="WP_179847240.1">
    <property type="nucleotide sequence ID" value="NZ_JACCBA010000001.1"/>
</dbReference>
<sequence length="111" mass="12053">MRVVELLRVAVTDSASATPSPSVRFEGTALLVGPALIGRRQSILLTCLLEDEPSPVSCSAPLPNARVTRARTRDVDPVLREEIKIMMFAVPVMAYVFVFLFPLRLSGVISG</sequence>
<dbReference type="AlphaFoldDB" id="A0A7Y9EMX0"/>
<organism evidence="2 3">
    <name type="scientific">Actinomadura luteofluorescens</name>
    <dbReference type="NCBI Taxonomy" id="46163"/>
    <lineage>
        <taxon>Bacteria</taxon>
        <taxon>Bacillati</taxon>
        <taxon>Actinomycetota</taxon>
        <taxon>Actinomycetes</taxon>
        <taxon>Streptosporangiales</taxon>
        <taxon>Thermomonosporaceae</taxon>
        <taxon>Actinomadura</taxon>
    </lineage>
</organism>
<feature type="transmembrane region" description="Helical" evidence="1">
    <location>
        <begin position="85"/>
        <end position="105"/>
    </location>
</feature>
<gene>
    <name evidence="2" type="ORF">BJY14_006711</name>
</gene>
<proteinExistence type="predicted"/>